<dbReference type="EMBL" id="MFJZ01000070">
    <property type="protein sequence ID" value="OGG28814.1"/>
    <property type="molecule type" value="Genomic_DNA"/>
</dbReference>
<feature type="transmembrane region" description="Helical" evidence="1">
    <location>
        <begin position="343"/>
        <end position="360"/>
    </location>
</feature>
<name>A0A1F6AVT4_9BACT</name>
<feature type="transmembrane region" description="Helical" evidence="1">
    <location>
        <begin position="314"/>
        <end position="337"/>
    </location>
</feature>
<feature type="transmembrane region" description="Helical" evidence="1">
    <location>
        <begin position="199"/>
        <end position="218"/>
    </location>
</feature>
<evidence type="ECO:0000256" key="1">
    <source>
        <dbReference type="SAM" id="Phobius"/>
    </source>
</evidence>
<feature type="transmembrane region" description="Helical" evidence="1">
    <location>
        <begin position="230"/>
        <end position="261"/>
    </location>
</feature>
<evidence type="ECO:0000313" key="2">
    <source>
        <dbReference type="EMBL" id="OGG28814.1"/>
    </source>
</evidence>
<proteinExistence type="predicted"/>
<dbReference type="AlphaFoldDB" id="A0A1F6AVT4"/>
<dbReference type="STRING" id="1798396.A2973_01890"/>
<feature type="transmembrane region" description="Helical" evidence="1">
    <location>
        <begin position="21"/>
        <end position="40"/>
    </location>
</feature>
<feature type="transmembrane region" description="Helical" evidence="1">
    <location>
        <begin position="109"/>
        <end position="129"/>
    </location>
</feature>
<keyword evidence="1" id="KW-0472">Membrane</keyword>
<feature type="transmembrane region" description="Helical" evidence="1">
    <location>
        <begin position="136"/>
        <end position="158"/>
    </location>
</feature>
<protein>
    <recommendedName>
        <fullName evidence="4">Glycosyltransferase RgtA/B/C/D-like domain-containing protein</fullName>
    </recommendedName>
</protein>
<comment type="caution">
    <text evidence="2">The sequence shown here is derived from an EMBL/GenBank/DDBJ whole genome shotgun (WGS) entry which is preliminary data.</text>
</comment>
<keyword evidence="1" id="KW-0812">Transmembrane</keyword>
<dbReference type="Proteomes" id="UP000176409">
    <property type="component" value="Unassembled WGS sequence"/>
</dbReference>
<gene>
    <name evidence="2" type="ORF">A2973_01890</name>
</gene>
<feature type="transmembrane region" description="Helical" evidence="1">
    <location>
        <begin position="398"/>
        <end position="420"/>
    </location>
</feature>
<reference evidence="2 3" key="1">
    <citation type="journal article" date="2016" name="Nat. Commun.">
        <title>Thousands of microbial genomes shed light on interconnected biogeochemical processes in an aquifer system.</title>
        <authorList>
            <person name="Anantharaman K."/>
            <person name="Brown C.T."/>
            <person name="Hug L.A."/>
            <person name="Sharon I."/>
            <person name="Castelle C.J."/>
            <person name="Probst A.J."/>
            <person name="Thomas B.C."/>
            <person name="Singh A."/>
            <person name="Wilkins M.J."/>
            <person name="Karaoz U."/>
            <person name="Brodie E.L."/>
            <person name="Williams K.H."/>
            <person name="Hubbard S.S."/>
            <person name="Banfield J.F."/>
        </authorList>
    </citation>
    <scope>NUCLEOTIDE SEQUENCE [LARGE SCALE GENOMIC DNA]</scope>
</reference>
<evidence type="ECO:0000313" key="3">
    <source>
        <dbReference type="Proteomes" id="UP000176409"/>
    </source>
</evidence>
<evidence type="ECO:0008006" key="4">
    <source>
        <dbReference type="Google" id="ProtNLM"/>
    </source>
</evidence>
<keyword evidence="1" id="KW-1133">Transmembrane helix</keyword>
<accession>A0A1F6AVT4</accession>
<sequence>MDSARSFFFRRVFWSIRVFDISVVAGWSVLFVAIWVHMLVYDGTEYWTGSSFVWADWSVHIIYIFNFAYRSLILASHPLYLGEPFRYHFVADLLSALLLRSGATLIQATVLPSILASFALVVVSYILYLSVWKSRLVAALAMALFFFNGGLGFIWFFVDFFTGKLAQYHPPPLYLFTEIQSAHIAWLNFIVAEFIPQRGFLLGAPIALFLLFSLWRIFESPQMARPWWKLFGLGALCGILPLVHIHSFLVVVLVLCFIMAVEFFRYRRLGVIWLFWILPMAALALPQLWYLSYGGGQGFIRFNPGWIADKPGESLVWFWFNNIGVMTILIPVAFLFATPSVRVFSIPFMLLFVACNILTFQPNMWDNRKFFLYWYFFSAGMVAHFLLTTVWSKRLLSQILVAVLILCAIFSGFVDVMNLLQFEKQKYKLFSTEDIDFTKQIRTRTEKNAIFLTGPTTSWVAMVLGRQVVMGLDFWLTTYGYDIQNRKDDIMRIYAGDPLTAQLLNKYSVDFVMIGDRERQGMVVNDAYFVQHFPVFAKQRDTVIYDVR</sequence>
<feature type="transmembrane region" description="Helical" evidence="1">
    <location>
        <begin position="273"/>
        <end position="293"/>
    </location>
</feature>
<organism evidence="2 3">
    <name type="scientific">Candidatus Gottesmanbacteria bacterium RIFCSPLOWO2_01_FULL_49_10</name>
    <dbReference type="NCBI Taxonomy" id="1798396"/>
    <lineage>
        <taxon>Bacteria</taxon>
        <taxon>Candidatus Gottesmaniibacteriota</taxon>
    </lineage>
</organism>
<feature type="transmembrane region" description="Helical" evidence="1">
    <location>
        <begin position="372"/>
        <end position="392"/>
    </location>
</feature>